<dbReference type="Gene3D" id="2.40.20.10">
    <property type="entry name" value="Plasminogen Kringle 4"/>
    <property type="match status" value="1"/>
</dbReference>
<evidence type="ECO:0000256" key="5">
    <source>
        <dbReference type="PROSITE-ProRule" id="PRU00302"/>
    </source>
</evidence>
<sequence length="715" mass="80025">MEVTLDRVESDITLTTPGYYSTREPNRRCFYNFLVPEGAKIRVTFNNVDMEAEDKMYVRRFHKWQQPHPIDRKLYPYQLVSEKSYLSLEWWSSFVTDGITHKGVNFTASVLLPEDSCYNLTTRGLDYAGDHTYSETFEECLPWDQTTDCTDFPSDTADTFWLLSAGNKCRNPEGRLSQPWCYTFKNGTNCHKRYCDVCNHLSPTDVIKNCAALMSAQPDFCNSSLSRFGCFKSCKMVQPVYKPATCGAPPVPSDGELVMPPSSSGYHQGQHAFVRCSNPQDPMMSSMKCTASGWTTLTHACSASYDQPCRAGWTHHGARCFRYFVSWSSRRQAELSCQAQADSGTLFQVRGVADQVMLRRFRYRHGQRGNYVHGMWISGELSPSDKRWYYTGTTDEMKYFNWTLGAATDDPQKNCVKMTAEYSWAQDAGAWKTLACDDPATVAPYVCQTDILGAQLSDRSELCQAILTRSPYFCNDTGTRLVAHQYCGRSCDRDNGTALCDDPPSPGYTRTSGDPSVGSGEVMTFACPAGLHLSQGHLARACGTNGTFLGEEPVCSATSSSLTVKVDSLRKRPTGIKASCVYILDNEAYRVPMKGKITRWYYFCKQEGQLHLAVFKPNGGNRYKHVGTNSFLCEAGYKREYSVPSGKQINADIDDVIAVMAPKPDTLYANTCDDATNEVMVNPIAWARNVTLLEQSTVFANTTCMVPSLGYRIEK</sequence>
<protein>
    <recommendedName>
        <fullName evidence="11">Sushi domain-containing protein</fullName>
    </recommendedName>
</protein>
<comment type="caution">
    <text evidence="4">Lacks conserved residue(s) required for the propagation of feature annotation.</text>
</comment>
<keyword evidence="3" id="KW-1015">Disulfide bond</keyword>
<evidence type="ECO:0000259" key="6">
    <source>
        <dbReference type="PROSITE" id="PS50041"/>
    </source>
</evidence>
<keyword evidence="10" id="KW-1185">Reference proteome</keyword>
<comment type="caution">
    <text evidence="9">The sequence shown here is derived from an EMBL/GenBank/DDBJ whole genome shotgun (WGS) entry which is preliminary data.</text>
</comment>
<dbReference type="InterPro" id="IPR035914">
    <property type="entry name" value="Sperma_CUB_dom_sf"/>
</dbReference>
<reference evidence="9 10" key="1">
    <citation type="submission" date="2019-01" db="EMBL/GenBank/DDBJ databases">
        <title>A draft genome assembly of the solar-powered sea slug Elysia chlorotica.</title>
        <authorList>
            <person name="Cai H."/>
            <person name="Li Q."/>
            <person name="Fang X."/>
            <person name="Li J."/>
            <person name="Curtis N.E."/>
            <person name="Altenburger A."/>
            <person name="Shibata T."/>
            <person name="Feng M."/>
            <person name="Maeda T."/>
            <person name="Schwartz J.A."/>
            <person name="Shigenobu S."/>
            <person name="Lundholm N."/>
            <person name="Nishiyama T."/>
            <person name="Yang H."/>
            <person name="Hasebe M."/>
            <person name="Li S."/>
            <person name="Pierce S.K."/>
            <person name="Wang J."/>
        </authorList>
    </citation>
    <scope>NUCLEOTIDE SEQUENCE [LARGE SCALE GENOMIC DNA]</scope>
    <source>
        <strain evidence="9">EC2010</strain>
        <tissue evidence="9">Whole organism of an adult</tissue>
    </source>
</reference>
<evidence type="ECO:0008006" key="11">
    <source>
        <dbReference type="Google" id="ProtNLM"/>
    </source>
</evidence>
<dbReference type="PROSITE" id="PS50923">
    <property type="entry name" value="SUSHI"/>
    <property type="match status" value="1"/>
</dbReference>
<dbReference type="InterPro" id="IPR016187">
    <property type="entry name" value="CTDL_fold"/>
</dbReference>
<keyword evidence="1 4" id="KW-0420">Kringle</keyword>
<dbReference type="OrthoDB" id="6131366at2759"/>
<evidence type="ECO:0000313" key="10">
    <source>
        <dbReference type="Proteomes" id="UP000271974"/>
    </source>
</evidence>
<organism evidence="9 10">
    <name type="scientific">Elysia chlorotica</name>
    <name type="common">Eastern emerald elysia</name>
    <name type="synonym">Sea slug</name>
    <dbReference type="NCBI Taxonomy" id="188477"/>
    <lineage>
        <taxon>Eukaryota</taxon>
        <taxon>Metazoa</taxon>
        <taxon>Spiralia</taxon>
        <taxon>Lophotrochozoa</taxon>
        <taxon>Mollusca</taxon>
        <taxon>Gastropoda</taxon>
        <taxon>Heterobranchia</taxon>
        <taxon>Euthyneura</taxon>
        <taxon>Panpulmonata</taxon>
        <taxon>Sacoglossa</taxon>
        <taxon>Placobranchoidea</taxon>
        <taxon>Plakobranchidae</taxon>
        <taxon>Elysia</taxon>
    </lineage>
</organism>
<feature type="domain" description="Kringle" evidence="7">
    <location>
        <begin position="123"/>
        <end position="210"/>
    </location>
</feature>
<dbReference type="Proteomes" id="UP000271974">
    <property type="component" value="Unassembled WGS sequence"/>
</dbReference>
<gene>
    <name evidence="9" type="ORF">EGW08_018903</name>
</gene>
<dbReference type="SUPFAM" id="SSF56436">
    <property type="entry name" value="C-type lectin-like"/>
    <property type="match status" value="1"/>
</dbReference>
<evidence type="ECO:0000256" key="1">
    <source>
        <dbReference type="ARBA" id="ARBA00022572"/>
    </source>
</evidence>
<evidence type="ECO:0000256" key="3">
    <source>
        <dbReference type="ARBA" id="ARBA00023157"/>
    </source>
</evidence>
<dbReference type="Gene3D" id="3.10.100.10">
    <property type="entry name" value="Mannose-Binding Protein A, subunit A"/>
    <property type="match status" value="1"/>
</dbReference>
<evidence type="ECO:0000259" key="8">
    <source>
        <dbReference type="PROSITE" id="PS50923"/>
    </source>
</evidence>
<dbReference type="InterPro" id="IPR013806">
    <property type="entry name" value="Kringle-like"/>
</dbReference>
<dbReference type="Gene3D" id="2.10.70.10">
    <property type="entry name" value="Complement Module, domain 1"/>
    <property type="match status" value="1"/>
</dbReference>
<dbReference type="SMART" id="SM00034">
    <property type="entry name" value="CLECT"/>
    <property type="match status" value="1"/>
</dbReference>
<dbReference type="EMBL" id="RQTK01000948">
    <property type="protein sequence ID" value="RUS73331.1"/>
    <property type="molecule type" value="Genomic_DNA"/>
</dbReference>
<dbReference type="STRING" id="188477.A0A3S1B2C5"/>
<evidence type="ECO:0000256" key="2">
    <source>
        <dbReference type="ARBA" id="ARBA00022729"/>
    </source>
</evidence>
<dbReference type="SUPFAM" id="SSF57440">
    <property type="entry name" value="Kringle-like"/>
    <property type="match status" value="1"/>
</dbReference>
<dbReference type="CDD" id="cd00037">
    <property type="entry name" value="CLECT"/>
    <property type="match status" value="1"/>
</dbReference>
<keyword evidence="5" id="KW-0768">Sushi</keyword>
<dbReference type="Pfam" id="PF00084">
    <property type="entry name" value="Sushi"/>
    <property type="match status" value="1"/>
</dbReference>
<dbReference type="Gene3D" id="2.60.120.290">
    <property type="entry name" value="Spermadhesin, CUB domain"/>
    <property type="match status" value="1"/>
</dbReference>
<dbReference type="SMART" id="SM00032">
    <property type="entry name" value="CCP"/>
    <property type="match status" value="2"/>
</dbReference>
<evidence type="ECO:0000256" key="4">
    <source>
        <dbReference type="PROSITE-ProRule" id="PRU00121"/>
    </source>
</evidence>
<dbReference type="SMART" id="SM00130">
    <property type="entry name" value="KR"/>
    <property type="match status" value="1"/>
</dbReference>
<dbReference type="PROSITE" id="PS50041">
    <property type="entry name" value="C_TYPE_LECTIN_2"/>
    <property type="match status" value="1"/>
</dbReference>
<dbReference type="InterPro" id="IPR000436">
    <property type="entry name" value="Sushi_SCR_CCP_dom"/>
</dbReference>
<dbReference type="InterPro" id="IPR038178">
    <property type="entry name" value="Kringle_sf"/>
</dbReference>
<dbReference type="InterPro" id="IPR016186">
    <property type="entry name" value="C-type_lectin-like/link_sf"/>
</dbReference>
<dbReference type="InterPro" id="IPR000001">
    <property type="entry name" value="Kringle"/>
</dbReference>
<keyword evidence="2" id="KW-0732">Signal</keyword>
<evidence type="ECO:0000313" key="9">
    <source>
        <dbReference type="EMBL" id="RUS73331.1"/>
    </source>
</evidence>
<dbReference type="SUPFAM" id="SSF49854">
    <property type="entry name" value="Spermadhesin, CUB domain"/>
    <property type="match status" value="1"/>
</dbReference>
<accession>A0A3S1B2C5</accession>
<feature type="domain" description="Sushi" evidence="8">
    <location>
        <begin position="498"/>
        <end position="557"/>
    </location>
</feature>
<name>A0A3S1B2C5_ELYCH</name>
<feature type="domain" description="C-type lectin" evidence="6">
    <location>
        <begin position="316"/>
        <end position="437"/>
    </location>
</feature>
<evidence type="ECO:0000259" key="7">
    <source>
        <dbReference type="PROSITE" id="PS50070"/>
    </source>
</evidence>
<dbReference type="PROSITE" id="PS50070">
    <property type="entry name" value="KRINGLE_2"/>
    <property type="match status" value="1"/>
</dbReference>
<dbReference type="SUPFAM" id="SSF57535">
    <property type="entry name" value="Complement control module/SCR domain"/>
    <property type="match status" value="1"/>
</dbReference>
<dbReference type="InterPro" id="IPR001304">
    <property type="entry name" value="C-type_lectin-like"/>
</dbReference>
<dbReference type="AlphaFoldDB" id="A0A3S1B2C5"/>
<proteinExistence type="predicted"/>
<dbReference type="InterPro" id="IPR035976">
    <property type="entry name" value="Sushi/SCR/CCP_sf"/>
</dbReference>